<gene>
    <name evidence="13 14 15 16 17 18 19 20 21" type="primary">LOC116195359</name>
    <name evidence="10" type="ORF">CDL15_Pgr021906</name>
</gene>
<dbReference type="Proteomes" id="UP000197138">
    <property type="component" value="Unassembled WGS sequence"/>
</dbReference>
<evidence type="ECO:0000256" key="3">
    <source>
        <dbReference type="ARBA" id="ARBA00022679"/>
    </source>
</evidence>
<evidence type="ECO:0000313" key="19">
    <source>
        <dbReference type="RefSeq" id="XP_031380358.1"/>
    </source>
</evidence>
<feature type="region of interest" description="Disordered" evidence="8">
    <location>
        <begin position="616"/>
        <end position="759"/>
    </location>
</feature>
<dbReference type="RefSeq" id="XP_031380356.1">
    <property type="nucleotide sequence ID" value="XM_031524496.1"/>
</dbReference>
<dbReference type="CDD" id="cd14212">
    <property type="entry name" value="PKc_YAK1"/>
    <property type="match status" value="1"/>
</dbReference>
<feature type="compositionally biased region" description="Low complexity" evidence="8">
    <location>
        <begin position="691"/>
        <end position="702"/>
    </location>
</feature>
<dbReference type="RefSeq" id="XP_031380354.1">
    <property type="nucleotide sequence ID" value="XM_031524494.1"/>
</dbReference>
<accession>A0A218WU54</accession>
<feature type="compositionally biased region" description="Low complexity" evidence="8">
    <location>
        <begin position="25"/>
        <end position="42"/>
    </location>
</feature>
<feature type="binding site" evidence="7">
    <location>
        <position position="166"/>
    </location>
    <ligand>
        <name>ATP</name>
        <dbReference type="ChEBI" id="CHEBI:30616"/>
    </ligand>
</feature>
<evidence type="ECO:0000256" key="8">
    <source>
        <dbReference type="SAM" id="MobiDB-lite"/>
    </source>
</evidence>
<dbReference type="RefSeq" id="XP_031380360.1">
    <property type="nucleotide sequence ID" value="XM_031524500.1"/>
</dbReference>
<dbReference type="PANTHER" id="PTHR24058">
    <property type="entry name" value="DUAL SPECIFICITY PROTEIN KINASE"/>
    <property type="match status" value="1"/>
</dbReference>
<dbReference type="RefSeq" id="XP_031380359.1">
    <property type="nucleotide sequence ID" value="XM_031524499.1"/>
</dbReference>
<keyword evidence="2" id="KW-0723">Serine/threonine-protein kinase</keyword>
<comment type="similarity">
    <text evidence="1">Belongs to the protein kinase superfamily. CMGC Ser/Thr protein kinase family. MNB/DYRK subfamily.</text>
</comment>
<dbReference type="InterPro" id="IPR008271">
    <property type="entry name" value="Ser/Thr_kinase_AS"/>
</dbReference>
<evidence type="ECO:0000313" key="20">
    <source>
        <dbReference type="RefSeq" id="XP_031380359.1"/>
    </source>
</evidence>
<dbReference type="Gene3D" id="3.30.200.20">
    <property type="entry name" value="Phosphorylase Kinase, domain 1"/>
    <property type="match status" value="1"/>
</dbReference>
<feature type="domain" description="Protein kinase" evidence="9">
    <location>
        <begin position="137"/>
        <end position="481"/>
    </location>
</feature>
<dbReference type="OrthoDB" id="9332038at2759"/>
<dbReference type="GeneID" id="116195359"/>
<keyword evidence="4 7" id="KW-0547">Nucleotide-binding</keyword>
<dbReference type="GO" id="GO:0004713">
    <property type="term" value="F:protein tyrosine kinase activity"/>
    <property type="evidence" value="ECO:0007669"/>
    <property type="project" value="TreeGrafter"/>
</dbReference>
<evidence type="ECO:0000313" key="10">
    <source>
        <dbReference type="EMBL" id="OWM75741.1"/>
    </source>
</evidence>
<reference evidence="10" key="2">
    <citation type="submission" date="2017-06" db="EMBL/GenBank/DDBJ databases">
        <title>The pomegranate genome and the genomics of punicalagin biosynthesis.</title>
        <authorList>
            <person name="Xu C."/>
        </authorList>
    </citation>
    <scope>NUCLEOTIDE SEQUENCE [LARGE SCALE GENOMIC DNA]</scope>
    <source>
        <tissue evidence="10">Fresh leaf</tissue>
    </source>
</reference>
<evidence type="ECO:0000313" key="18">
    <source>
        <dbReference type="RefSeq" id="XP_031380356.1"/>
    </source>
</evidence>
<dbReference type="Gene3D" id="1.10.510.10">
    <property type="entry name" value="Transferase(Phosphotransferase) domain 1"/>
    <property type="match status" value="1"/>
</dbReference>
<feature type="compositionally biased region" description="Low complexity" evidence="8">
    <location>
        <begin position="936"/>
        <end position="946"/>
    </location>
</feature>
<keyword evidence="3" id="KW-0808">Transferase</keyword>
<keyword evidence="5 13" id="KW-0418">Kinase</keyword>
<dbReference type="InterPro" id="IPR050494">
    <property type="entry name" value="Ser_Thr_dual-spec_kinase"/>
</dbReference>
<dbReference type="InterPro" id="IPR017441">
    <property type="entry name" value="Protein_kinase_ATP_BS"/>
</dbReference>
<feature type="region of interest" description="Disordered" evidence="8">
    <location>
        <begin position="1"/>
        <end position="42"/>
    </location>
</feature>
<dbReference type="PROSITE" id="PS00107">
    <property type="entry name" value="PROTEIN_KINASE_ATP"/>
    <property type="match status" value="1"/>
</dbReference>
<proteinExistence type="inferred from homology"/>
<dbReference type="AlphaFoldDB" id="A0A218WU54"/>
<dbReference type="GO" id="GO:0005737">
    <property type="term" value="C:cytoplasm"/>
    <property type="evidence" value="ECO:0007669"/>
    <property type="project" value="TreeGrafter"/>
</dbReference>
<reference evidence="11" key="1">
    <citation type="journal article" date="2017" name="Plant J.">
        <title>The pomegranate (Punica granatum L.) genome and the genomics of punicalagin biosynthesis.</title>
        <authorList>
            <person name="Qin G."/>
            <person name="Xu C."/>
            <person name="Ming R."/>
            <person name="Tang H."/>
            <person name="Guyot R."/>
            <person name="Kramer E.M."/>
            <person name="Hu Y."/>
            <person name="Yi X."/>
            <person name="Qi Y."/>
            <person name="Xu X."/>
            <person name="Gao Z."/>
            <person name="Pan H."/>
            <person name="Jian J."/>
            <person name="Tian Y."/>
            <person name="Yue Z."/>
            <person name="Xu Y."/>
        </authorList>
    </citation>
    <scope>NUCLEOTIDE SEQUENCE [LARGE SCALE GENOMIC DNA]</scope>
    <source>
        <strain evidence="11">cv. Dabenzi</strain>
    </source>
</reference>
<dbReference type="EMBL" id="MTKT01003240">
    <property type="protein sequence ID" value="OWM75741.1"/>
    <property type="molecule type" value="Genomic_DNA"/>
</dbReference>
<reference evidence="12" key="3">
    <citation type="journal article" date="2020" name="Plant Biotechnol. J.">
        <title>The pomegranate (Punica granatum L.) draft genome dissects genetic divergence between soft- and hard-seeded cultivars.</title>
        <authorList>
            <person name="Luo X."/>
            <person name="Li H."/>
            <person name="Wu Z."/>
            <person name="Yao W."/>
            <person name="Zhao P."/>
            <person name="Cao D."/>
            <person name="Yu H."/>
            <person name="Li K."/>
            <person name="Poudel K."/>
            <person name="Zhao D."/>
            <person name="Zhang F."/>
            <person name="Xia X."/>
            <person name="Chen L."/>
            <person name="Wang Q."/>
            <person name="Jing D."/>
            <person name="Cao S."/>
        </authorList>
    </citation>
    <scope>NUCLEOTIDE SEQUENCE [LARGE SCALE GENOMIC DNA]</scope>
</reference>
<evidence type="ECO:0000256" key="5">
    <source>
        <dbReference type="ARBA" id="ARBA00022777"/>
    </source>
</evidence>
<evidence type="ECO:0000313" key="17">
    <source>
        <dbReference type="RefSeq" id="XP_031380355.1"/>
    </source>
</evidence>
<evidence type="ECO:0000256" key="2">
    <source>
        <dbReference type="ARBA" id="ARBA00022527"/>
    </source>
</evidence>
<evidence type="ECO:0000313" key="14">
    <source>
        <dbReference type="RefSeq" id="XP_031380352.1"/>
    </source>
</evidence>
<evidence type="ECO:0000256" key="4">
    <source>
        <dbReference type="ARBA" id="ARBA00022741"/>
    </source>
</evidence>
<keyword evidence="6 7" id="KW-0067">ATP-binding</keyword>
<sequence>MDEVSPSHEAEPPRAPDSGLKVDDSPLPSSSSSSSSSSSVSWRPSPLAFTPYSSHPAAANNLRVVVRRPLVARLTKDIVETYCTCNPQFKYSEELNPKRYLTSPSVGVLNDGYDNANSDLILTVNFVLVNPETQRRYIVKDVLGHGTFGQVAKCWVPEIGNFVAVKIIKNQPAYYQQALVEVSILTTLNKKYDPEDKHHIVRIYDYFVYRRHLCICFELLDTNLYELIKINHFRGLSLSIVQLFSKQILKGLALLKDAAIIHCDLKPENILLCTSVKPAEIKIIDFGSACMEDRTVYSYIQSRYYRSPEVLLGYQYTTAIDMWSFGCIVAELFLGLPLFPGASEFDLLQRMIKILGGQPPDYVLKEAKNTSKFFKCIGNAHNPENAGASIGGSGKSIYQALSEEEYEAREMRKPTIGKEYFNHLNLEAIVRNYPYRKNLPKEDIIKENQIRMALIDFLRGLVEFDPAKRWSPFQASRHPFVTGEPFTCPYQPPPETPRVLVSQNVKVNHHPGGGHWFAAGLSPNIAGWSKVPQHSSPSFQAVPHAHAGSYGSLGSHGSYNDGAGLGSSYGSYGDGGNMFAYYSPVGPSAMNLNAQGSGKILGSSPDTRRRMIQFSHGSGLGVSPSGGNFAPLPLGTSPSQFTPPGSYSQFSVGSPGHYGPPSPARGSIQGSPLGKTSAMSQMNRRKGWGYSGSSQVQEGSSSLHWQGQGQGQGHLMEGSNSSQAEDNSHTLNGSQHLHAHSTAVSWKQQPGGTGLPAGFPVNANMSGSLRHGSSWQSYQAVGAVSNVAETDSSLPDPGDWDPNYSDELLLQEDGSDTSLAAEFGKVMHLSSTESLGGVGRTNHVSRAGYSVSTQRQLGPVQAYPHGEVGKLPSHDQHSGHIRAMSKPSHFTPQYPYNNSLSRLGQQPAQRFNHGRSTSSTFGRGGDWHITLQAPNSSFGSEGPHSPGSGGSFINGMPWGGHRASDAIAGIPPTSRGRKDYGRIA</sequence>
<evidence type="ECO:0000259" key="9">
    <source>
        <dbReference type="PROSITE" id="PS50011"/>
    </source>
</evidence>
<dbReference type="InterPro" id="IPR011009">
    <property type="entry name" value="Kinase-like_dom_sf"/>
</dbReference>
<dbReference type="SUPFAM" id="SSF56112">
    <property type="entry name" value="Protein kinase-like (PK-like)"/>
    <property type="match status" value="1"/>
</dbReference>
<evidence type="ECO:0000256" key="1">
    <source>
        <dbReference type="ARBA" id="ARBA00008867"/>
    </source>
</evidence>
<feature type="region of interest" description="Disordered" evidence="8">
    <location>
        <begin position="934"/>
        <end position="984"/>
    </location>
</feature>
<dbReference type="PANTHER" id="PTHR24058:SF17">
    <property type="entry name" value="HOMEODOMAIN INTERACTING PROTEIN KINASE, ISOFORM D"/>
    <property type="match status" value="1"/>
</dbReference>
<feature type="compositionally biased region" description="Basic and acidic residues" evidence="8">
    <location>
        <begin position="1"/>
        <end position="24"/>
    </location>
</feature>
<dbReference type="RefSeq" id="XP_031380352.1">
    <property type="nucleotide sequence ID" value="XM_031524492.1"/>
</dbReference>
<protein>
    <submittedName>
        <fullName evidence="13 14">Dual specificity protein kinase YAK1 homolog</fullName>
    </submittedName>
</protein>
<reference evidence="13 14" key="4">
    <citation type="submission" date="2025-04" db="UniProtKB">
        <authorList>
            <consortium name="RefSeq"/>
        </authorList>
    </citation>
    <scope>IDENTIFICATION</scope>
    <source>
        <tissue evidence="13 14">Leaf</tissue>
    </source>
</reference>
<organism evidence="10 11">
    <name type="scientific">Punica granatum</name>
    <name type="common">Pomegranate</name>
    <dbReference type="NCBI Taxonomy" id="22663"/>
    <lineage>
        <taxon>Eukaryota</taxon>
        <taxon>Viridiplantae</taxon>
        <taxon>Streptophyta</taxon>
        <taxon>Embryophyta</taxon>
        <taxon>Tracheophyta</taxon>
        <taxon>Spermatophyta</taxon>
        <taxon>Magnoliopsida</taxon>
        <taxon>eudicotyledons</taxon>
        <taxon>Gunneridae</taxon>
        <taxon>Pentapetalae</taxon>
        <taxon>rosids</taxon>
        <taxon>malvids</taxon>
        <taxon>Myrtales</taxon>
        <taxon>Lythraceae</taxon>
        <taxon>Punica</taxon>
    </lineage>
</organism>
<evidence type="ECO:0000313" key="12">
    <source>
        <dbReference type="Proteomes" id="UP000515151"/>
    </source>
</evidence>
<dbReference type="FunFam" id="3.30.200.20:FF:000087">
    <property type="entry name" value="Dual specificity tyrosine-phosphorylation-regulated kinase 1A"/>
    <property type="match status" value="1"/>
</dbReference>
<dbReference type="RefSeq" id="XP_031380353.1">
    <property type="nucleotide sequence ID" value="XM_031524493.1"/>
</dbReference>
<dbReference type="RefSeq" id="XP_031380358.1">
    <property type="nucleotide sequence ID" value="XM_031524498.1"/>
</dbReference>
<evidence type="ECO:0000313" key="11">
    <source>
        <dbReference type="Proteomes" id="UP000197138"/>
    </source>
</evidence>
<dbReference type="GO" id="GO:0005524">
    <property type="term" value="F:ATP binding"/>
    <property type="evidence" value="ECO:0007669"/>
    <property type="project" value="UniProtKB-UniRule"/>
</dbReference>
<evidence type="ECO:0000256" key="7">
    <source>
        <dbReference type="PROSITE-ProRule" id="PRU10141"/>
    </source>
</evidence>
<name>A0A218WU54_PUNGR</name>
<evidence type="ECO:0000313" key="16">
    <source>
        <dbReference type="RefSeq" id="XP_031380354.1"/>
    </source>
</evidence>
<dbReference type="Pfam" id="PF00069">
    <property type="entry name" value="Pkinase"/>
    <property type="match status" value="1"/>
</dbReference>
<keyword evidence="12" id="KW-1185">Reference proteome</keyword>
<dbReference type="InterPro" id="IPR000719">
    <property type="entry name" value="Prot_kinase_dom"/>
</dbReference>
<dbReference type="GO" id="GO:0004674">
    <property type="term" value="F:protein serine/threonine kinase activity"/>
    <property type="evidence" value="ECO:0007669"/>
    <property type="project" value="UniProtKB-KW"/>
</dbReference>
<dbReference type="RefSeq" id="XP_031380351.1">
    <property type="nucleotide sequence ID" value="XM_031524491.1"/>
</dbReference>
<evidence type="ECO:0000256" key="6">
    <source>
        <dbReference type="ARBA" id="ARBA00022840"/>
    </source>
</evidence>
<evidence type="ECO:0000313" key="13">
    <source>
        <dbReference type="RefSeq" id="XP_031380351.1"/>
    </source>
</evidence>
<evidence type="ECO:0000313" key="15">
    <source>
        <dbReference type="RefSeq" id="XP_031380353.1"/>
    </source>
</evidence>
<dbReference type="PROSITE" id="PS50011">
    <property type="entry name" value="PROTEIN_KINASE_DOM"/>
    <property type="match status" value="1"/>
</dbReference>
<feature type="compositionally biased region" description="Polar residues" evidence="8">
    <location>
        <begin position="636"/>
        <end position="652"/>
    </location>
</feature>
<feature type="compositionally biased region" description="Polar residues" evidence="8">
    <location>
        <begin position="718"/>
        <end position="735"/>
    </location>
</feature>
<dbReference type="PROSITE" id="PS00108">
    <property type="entry name" value="PROTEIN_KINASE_ST"/>
    <property type="match status" value="1"/>
</dbReference>
<evidence type="ECO:0000313" key="21">
    <source>
        <dbReference type="RefSeq" id="XP_031380360.1"/>
    </source>
</evidence>
<dbReference type="RefSeq" id="XP_031380355.1">
    <property type="nucleotide sequence ID" value="XM_031524495.1"/>
</dbReference>
<dbReference type="SMART" id="SM00220">
    <property type="entry name" value="S_TKc"/>
    <property type="match status" value="1"/>
</dbReference>
<dbReference type="Proteomes" id="UP000515151">
    <property type="component" value="Chromosome 2"/>
</dbReference>